<dbReference type="Proteomes" id="UP001178888">
    <property type="component" value="Unassembled WGS sequence"/>
</dbReference>
<proteinExistence type="predicted"/>
<keyword evidence="2" id="KW-1185">Reference proteome</keyword>
<sequence>MENKSQIEQLNDYKIVQLKGHIIEQHSYGIMLKLEMYLKYRDGFVRIERKGYSC</sequence>
<dbReference type="RefSeq" id="WP_308914655.1">
    <property type="nucleotide sequence ID" value="NZ_JAVGVR010000002.1"/>
</dbReference>
<evidence type="ECO:0000313" key="2">
    <source>
        <dbReference type="Proteomes" id="UP001178888"/>
    </source>
</evidence>
<gene>
    <name evidence="1" type="ORF">RCG21_33145</name>
</gene>
<name>A0AA90TX18_9BACI</name>
<reference evidence="1" key="1">
    <citation type="submission" date="2023-08" db="EMBL/GenBank/DDBJ databases">
        <title>Nitrogen cycling bacteria in agricultural field soils.</title>
        <authorList>
            <person name="Jang J."/>
        </authorList>
    </citation>
    <scope>NUCLEOTIDE SEQUENCE</scope>
    <source>
        <strain evidence="1">PS3-36</strain>
    </source>
</reference>
<comment type="caution">
    <text evidence="1">The sequence shown here is derived from an EMBL/GenBank/DDBJ whole genome shotgun (WGS) entry which is preliminary data.</text>
</comment>
<accession>A0AA90TX18</accession>
<organism evidence="1 2">
    <name type="scientific">Bacillus salipaludis</name>
    <dbReference type="NCBI Taxonomy" id="2547811"/>
    <lineage>
        <taxon>Bacteria</taxon>
        <taxon>Bacillati</taxon>
        <taxon>Bacillota</taxon>
        <taxon>Bacilli</taxon>
        <taxon>Bacillales</taxon>
        <taxon>Bacillaceae</taxon>
        <taxon>Bacillus</taxon>
    </lineage>
</organism>
<dbReference type="AlphaFoldDB" id="A0AA90TX18"/>
<protein>
    <submittedName>
        <fullName evidence="1">Uncharacterized protein</fullName>
    </submittedName>
</protein>
<dbReference type="EMBL" id="JAVGVR010000002">
    <property type="protein sequence ID" value="MDQ6601036.1"/>
    <property type="molecule type" value="Genomic_DNA"/>
</dbReference>
<evidence type="ECO:0000313" key="1">
    <source>
        <dbReference type="EMBL" id="MDQ6601036.1"/>
    </source>
</evidence>